<dbReference type="EMBL" id="CP002363">
    <property type="protein sequence ID" value="ADV64911.1"/>
    <property type="molecule type" value="Genomic_DNA"/>
</dbReference>
<reference evidence="7 8" key="2">
    <citation type="journal article" date="2011" name="Stand. Genomic Sci.">
        <title>Complete genome sequence of Desulfurococcus mucosus type strain (O7/1).</title>
        <authorList>
            <person name="Wirth R."/>
            <person name="Chertkov O."/>
            <person name="Held B."/>
            <person name="Lapidus A."/>
            <person name="Nolan M."/>
            <person name="Lucas S."/>
            <person name="Hammon N."/>
            <person name="Deshpande S."/>
            <person name="Cheng J.F."/>
            <person name="Tapia R."/>
            <person name="Han C."/>
            <person name="Goodwin L."/>
            <person name="Pitluck S."/>
            <person name="Liolios K."/>
            <person name="Ioanna P."/>
            <person name="Ivanova N."/>
            <person name="Mavromatis K."/>
            <person name="Mikhailova N."/>
            <person name="Pati A."/>
            <person name="Chen A."/>
            <person name="Palaniappan K."/>
            <person name="Land M."/>
            <person name="Hauser L."/>
            <person name="Chang Y.J."/>
            <person name="Jeffries C.D."/>
            <person name="Bilek Y."/>
            <person name="Hader T."/>
            <person name="Rohde M."/>
            <person name="Spring S."/>
            <person name="Sikorski J."/>
            <person name="Goker M."/>
            <person name="Woyke T."/>
            <person name="Bristow J."/>
            <person name="Eisen J.A."/>
            <person name="Markowitz V."/>
            <person name="Hugenholtz P."/>
            <person name="Kyrpides N.C."/>
            <person name="Klenk H.P."/>
        </authorList>
    </citation>
    <scope>NUCLEOTIDE SEQUENCE [LARGE SCALE GENOMIC DNA]</scope>
    <source>
        <strain evidence="8">ATCC 35584 / DSM 2162 / JCM 9187 / O7/1</strain>
    </source>
</reference>
<keyword evidence="2 5" id="KW-0812">Transmembrane</keyword>
<evidence type="ECO:0000313" key="7">
    <source>
        <dbReference type="EMBL" id="ADV64911.1"/>
    </source>
</evidence>
<dbReference type="GeneID" id="10153297"/>
<reference evidence="8" key="1">
    <citation type="submission" date="2010-11" db="EMBL/GenBank/DDBJ databases">
        <title>The complete genome of Desulfurococcus mucosus DSM 2162.</title>
        <authorList>
            <consortium name="US DOE Joint Genome Institute (JGI-PGF)"/>
            <person name="Lucas S."/>
            <person name="Copeland A."/>
            <person name="Lapidus A."/>
            <person name="Bruce D."/>
            <person name="Goodwin L."/>
            <person name="Pitluck S."/>
            <person name="Kyrpides N."/>
            <person name="Mavromatis K."/>
            <person name="Pagani I."/>
            <person name="Ivanova N."/>
            <person name="Ovchinnikova G."/>
            <person name="Chertkov O."/>
            <person name="Held B."/>
            <person name="Brettin T."/>
            <person name="Detter J.C."/>
            <person name="Tapia R."/>
            <person name="Han C."/>
            <person name="Land M."/>
            <person name="Hauser L."/>
            <person name="Markowitz V."/>
            <person name="Cheng J.-F."/>
            <person name="Hugenholtz P."/>
            <person name="Woyke T."/>
            <person name="Wu D."/>
            <person name="Wirth R."/>
            <person name="Bilek Y."/>
            <person name="Hader T."/>
            <person name="Klenk H.-P."/>
            <person name="Eisen J.A."/>
        </authorList>
    </citation>
    <scope>NUCLEOTIDE SEQUENCE [LARGE SCALE GENOMIC DNA]</scope>
    <source>
        <strain evidence="8">ATCC 35584 / DSM 2162 / JCM 9187 / O7/1</strain>
    </source>
</reference>
<name>E8R8T5_DESM0</name>
<dbReference type="Gene3D" id="2.30.30.60">
    <property type="match status" value="1"/>
</dbReference>
<dbReference type="InterPro" id="IPR045275">
    <property type="entry name" value="MscS_archaea/bacteria_type"/>
</dbReference>
<protein>
    <submittedName>
        <fullName evidence="7">MscS Mechanosensitive ion channel</fullName>
    </submittedName>
</protein>
<evidence type="ECO:0000256" key="2">
    <source>
        <dbReference type="ARBA" id="ARBA00022692"/>
    </source>
</evidence>
<evidence type="ECO:0000313" key="8">
    <source>
        <dbReference type="Proteomes" id="UP000001068"/>
    </source>
</evidence>
<keyword evidence="4 5" id="KW-0472">Membrane</keyword>
<feature type="transmembrane region" description="Helical" evidence="5">
    <location>
        <begin position="128"/>
        <end position="153"/>
    </location>
</feature>
<evidence type="ECO:0000256" key="5">
    <source>
        <dbReference type="SAM" id="Phobius"/>
    </source>
</evidence>
<gene>
    <name evidence="7" type="ordered locus">Desmu_0603</name>
</gene>
<dbReference type="OrthoDB" id="31543at2157"/>
<dbReference type="Pfam" id="PF00924">
    <property type="entry name" value="MS_channel_2nd"/>
    <property type="match status" value="1"/>
</dbReference>
<feature type="transmembrane region" description="Helical" evidence="5">
    <location>
        <begin position="102"/>
        <end position="122"/>
    </location>
</feature>
<evidence type="ECO:0000256" key="4">
    <source>
        <dbReference type="ARBA" id="ARBA00023136"/>
    </source>
</evidence>
<dbReference type="RefSeq" id="WP_013562133.1">
    <property type="nucleotide sequence ID" value="NC_014961.1"/>
</dbReference>
<dbReference type="InterPro" id="IPR010920">
    <property type="entry name" value="LSM_dom_sf"/>
</dbReference>
<dbReference type="KEGG" id="dmu:Desmu_0603"/>
<dbReference type="SUPFAM" id="SSF50182">
    <property type="entry name" value="Sm-like ribonucleoproteins"/>
    <property type="match status" value="1"/>
</dbReference>
<feature type="domain" description="Mechanosensitive ion channel MscS" evidence="6">
    <location>
        <begin position="142"/>
        <end position="202"/>
    </location>
</feature>
<dbReference type="AlphaFoldDB" id="E8R8T5"/>
<dbReference type="GO" id="GO:0016020">
    <property type="term" value="C:membrane"/>
    <property type="evidence" value="ECO:0007669"/>
    <property type="project" value="UniProtKB-SubCell"/>
</dbReference>
<accession>E8R8T5</accession>
<dbReference type="eggNOG" id="arCOG01573">
    <property type="taxonomic scope" value="Archaea"/>
</dbReference>
<dbReference type="STRING" id="765177.Desmu_0603"/>
<comment type="subcellular location">
    <subcellularLocation>
        <location evidence="1">Membrane</location>
    </subcellularLocation>
</comment>
<evidence type="ECO:0000256" key="3">
    <source>
        <dbReference type="ARBA" id="ARBA00022989"/>
    </source>
</evidence>
<dbReference type="InterPro" id="IPR023408">
    <property type="entry name" value="MscS_beta-dom_sf"/>
</dbReference>
<sequence length="209" mass="22136" precursor="true">MSKHEADSVSEAFARIIVYAVVVAVVMGVLQWFFTQGVDMLVKATRLEGLLVLKDYATYVYIIVLLVLGWMIVSSVAQLFYVMLRPKYGASTAAAVRSMIKILGLGGLLAGIAGGVAGGAAGVALGGFIGLVIGFATQQVLGQAVAGMFILLVRPFKIGDIVDVAGESEVVVKDISTMFTIVERKDGVEVLVPSSMIIGQKIVLRKRAQ</sequence>
<keyword evidence="3 5" id="KW-1133">Transmembrane helix</keyword>
<dbReference type="GO" id="GO:0008381">
    <property type="term" value="F:mechanosensitive monoatomic ion channel activity"/>
    <property type="evidence" value="ECO:0007669"/>
    <property type="project" value="InterPro"/>
</dbReference>
<dbReference type="PANTHER" id="PTHR30221:SF1">
    <property type="entry name" value="SMALL-CONDUCTANCE MECHANOSENSITIVE CHANNEL"/>
    <property type="match status" value="1"/>
</dbReference>
<evidence type="ECO:0000259" key="6">
    <source>
        <dbReference type="Pfam" id="PF00924"/>
    </source>
</evidence>
<dbReference type="HOGENOM" id="CLU_115707_0_0_2"/>
<dbReference type="InterPro" id="IPR006685">
    <property type="entry name" value="MscS_channel_2nd"/>
</dbReference>
<organism evidence="7 8">
    <name type="scientific">Desulfurococcus mucosus (strain ATCC 35584 / DSM 2162 / JCM 9187 / O7/1)</name>
    <dbReference type="NCBI Taxonomy" id="765177"/>
    <lineage>
        <taxon>Archaea</taxon>
        <taxon>Thermoproteota</taxon>
        <taxon>Thermoprotei</taxon>
        <taxon>Desulfurococcales</taxon>
        <taxon>Desulfurococcaceae</taxon>
        <taxon>Desulfurococcus</taxon>
    </lineage>
</organism>
<feature type="transmembrane region" description="Helical" evidence="5">
    <location>
        <begin position="12"/>
        <end position="34"/>
    </location>
</feature>
<proteinExistence type="predicted"/>
<dbReference type="Gene3D" id="1.10.287.1260">
    <property type="match status" value="1"/>
</dbReference>
<keyword evidence="8" id="KW-1185">Reference proteome</keyword>
<evidence type="ECO:0000256" key="1">
    <source>
        <dbReference type="ARBA" id="ARBA00004370"/>
    </source>
</evidence>
<feature type="transmembrane region" description="Helical" evidence="5">
    <location>
        <begin position="59"/>
        <end position="81"/>
    </location>
</feature>
<dbReference type="PANTHER" id="PTHR30221">
    <property type="entry name" value="SMALL-CONDUCTANCE MECHANOSENSITIVE CHANNEL"/>
    <property type="match status" value="1"/>
</dbReference>
<dbReference type="Proteomes" id="UP000001068">
    <property type="component" value="Chromosome"/>
</dbReference>